<protein>
    <submittedName>
        <fullName evidence="1">Uncharacterized protein</fullName>
    </submittedName>
</protein>
<accession>A0AAV6ZI43</accession>
<keyword evidence="2" id="KW-1185">Reference proteome</keyword>
<evidence type="ECO:0000313" key="2">
    <source>
        <dbReference type="Proteomes" id="UP000824782"/>
    </source>
</evidence>
<dbReference type="EMBL" id="WNYA01000862">
    <property type="protein sequence ID" value="KAG8547025.1"/>
    <property type="molecule type" value="Genomic_DNA"/>
</dbReference>
<gene>
    <name evidence="1" type="ORF">GDO81_029306</name>
</gene>
<name>A0AAV6ZI43_ENGPU</name>
<proteinExistence type="predicted"/>
<dbReference type="AlphaFoldDB" id="A0AAV6ZI43"/>
<dbReference type="Proteomes" id="UP000824782">
    <property type="component" value="Unassembled WGS sequence"/>
</dbReference>
<reference evidence="1" key="1">
    <citation type="thesis" date="2020" institute="ProQuest LLC" country="789 East Eisenhower Parkway, Ann Arbor, MI, USA">
        <title>Comparative Genomics and Chromosome Evolution.</title>
        <authorList>
            <person name="Mudd A.B."/>
        </authorList>
    </citation>
    <scope>NUCLEOTIDE SEQUENCE</scope>
    <source>
        <strain evidence="1">237g6f4</strain>
        <tissue evidence="1">Blood</tissue>
    </source>
</reference>
<organism evidence="1 2">
    <name type="scientific">Engystomops pustulosus</name>
    <name type="common">Tungara frog</name>
    <name type="synonym">Physalaemus pustulosus</name>
    <dbReference type="NCBI Taxonomy" id="76066"/>
    <lineage>
        <taxon>Eukaryota</taxon>
        <taxon>Metazoa</taxon>
        <taxon>Chordata</taxon>
        <taxon>Craniata</taxon>
        <taxon>Vertebrata</taxon>
        <taxon>Euteleostomi</taxon>
        <taxon>Amphibia</taxon>
        <taxon>Batrachia</taxon>
        <taxon>Anura</taxon>
        <taxon>Neobatrachia</taxon>
        <taxon>Hyloidea</taxon>
        <taxon>Leptodactylidae</taxon>
        <taxon>Leiuperinae</taxon>
        <taxon>Engystomops</taxon>
    </lineage>
</organism>
<comment type="caution">
    <text evidence="1">The sequence shown here is derived from an EMBL/GenBank/DDBJ whole genome shotgun (WGS) entry which is preliminary data.</text>
</comment>
<sequence>MPALLPHCIPTNASPCQLVFPIHCPDGAHLPLRWQRQAHICSTLLPKHHRLGGALASCDVAETNVSCTKKCKCLY</sequence>
<evidence type="ECO:0000313" key="1">
    <source>
        <dbReference type="EMBL" id="KAG8547025.1"/>
    </source>
</evidence>